<feature type="compositionally biased region" description="Basic and acidic residues" evidence="1">
    <location>
        <begin position="182"/>
        <end position="200"/>
    </location>
</feature>
<reference evidence="2 3" key="1">
    <citation type="submission" date="2015-08" db="EMBL/GenBank/DDBJ databases">
        <title>Emmonsia species relationships and genome sequence.</title>
        <authorList>
            <person name="Cuomo C.A."/>
            <person name="Schwartz I.S."/>
            <person name="Kenyon C."/>
            <person name="De Hoog G.S."/>
            <person name="Govender N.P."/>
            <person name="Botha A."/>
            <person name="Moreno L."/>
            <person name="De Vries M."/>
            <person name="Munoz J.F."/>
            <person name="Stielow J.B."/>
        </authorList>
    </citation>
    <scope>NUCLEOTIDE SEQUENCE [LARGE SCALE GENOMIC DNA]</scope>
    <source>
        <strain evidence="2 3">EI222</strain>
    </source>
</reference>
<feature type="region of interest" description="Disordered" evidence="1">
    <location>
        <begin position="161"/>
        <end position="200"/>
    </location>
</feature>
<dbReference type="Proteomes" id="UP000242791">
    <property type="component" value="Unassembled WGS sequence"/>
</dbReference>
<feature type="compositionally biased region" description="Polar residues" evidence="1">
    <location>
        <begin position="275"/>
        <end position="289"/>
    </location>
</feature>
<accession>A0A1J9QK46</accession>
<feature type="compositionally biased region" description="Basic and acidic residues" evidence="1">
    <location>
        <begin position="941"/>
        <end position="950"/>
    </location>
</feature>
<gene>
    <name evidence="2" type="ORF">ACJ73_00137</name>
</gene>
<feature type="region of interest" description="Disordered" evidence="1">
    <location>
        <begin position="262"/>
        <end position="290"/>
    </location>
</feature>
<dbReference type="AlphaFoldDB" id="A0A1J9QK46"/>
<dbReference type="STRING" id="1658174.A0A1J9QK46"/>
<feature type="region of interest" description="Disordered" evidence="1">
    <location>
        <begin position="405"/>
        <end position="427"/>
    </location>
</feature>
<feature type="region of interest" description="Disordered" evidence="1">
    <location>
        <begin position="822"/>
        <end position="855"/>
    </location>
</feature>
<feature type="region of interest" description="Disordered" evidence="1">
    <location>
        <begin position="116"/>
        <end position="148"/>
    </location>
</feature>
<evidence type="ECO:0008006" key="4">
    <source>
        <dbReference type="Google" id="ProtNLM"/>
    </source>
</evidence>
<sequence>MGSMNYFIDYMLTPGAQIQADLGSARREYISTVDDAPNKYRHVGLDQIEAMRAANMKGSKVQKLAEANKTLLSGWNNAHKTIGGDVQLEDLDSMMSGQSHRAQLCDLIKAKGGQEYIHDPIAPPKGPSRSTQPPRRSRGTTRGGGVVGSCGRGNFLRTAFGPQNTPSPCVLGSGGGHAAESTPDRRRCLDPARSKADEDFPKRDTKIGKVGVAPRTTKSDRGSRGRGRLGTVKTRRVVDPSTNSKAMLADPSDFLAVAKVHHASGPSDPPKPTWNAATQSMTQSDQPKQASIAKDEAVIREKAPHNGVLEGSIKKGAETRKDEDTIGTTLANELQFKGTILPEQAAKSTTGNTWAIQVDSLPFDGIGTRQTDFGELKTDKRFRSSLPQPIHTSEESTLLIDLMRKSRSPSNPAPSIRPRHMDSGTNMAPMSSILTNTPPSMRMLLPEVPTSSAGAEIVGNSQTRTSNGALKCALDLLIDRLQRELDQVSQIIEDTPWPVESTDIRTYLLNRKQQLESEIAEVIEMESDIVLPFSTLSLEDPFHKQPNKEDNVSEERPILETLVVSMDKKEVAPLIPGPEPTLMSSGQPDVVPQQVLLMSNHTPPIPPPTSSTFTNSVYDIIGDHLLPGRNPSSITSDLETPKVLSGNGSLYGFSTPPAAHATGGAKSATHATAAFSHCSSINQLQVRDTPNIPDNATTRQYMESASDTSKRSAEPRNLPLNGQQNHPLLTATQQFSISAIHPPKQSGQPPSPISYMTAVVQSPVAPSQSKPAPQAAPCVSSPGLWVLPESSEQIKPIAQNVAPKFPMSAATMQYSGALFQRQGQNAVPKSPDITTPFCHNPPGGPRKPSPASVPRFPLSAATLKYSGEISNANIQAIGAPPRRAGQEGRNPSTASSTRKNSETSASSSINPPQLSGLENSKWATPADAPTSPKGATTSSGIRKEEERTMEESTTNSGPSKRQRESPGLANSKWAS</sequence>
<feature type="compositionally biased region" description="Polar residues" evidence="1">
    <location>
        <begin position="685"/>
        <end position="707"/>
    </location>
</feature>
<protein>
    <recommendedName>
        <fullName evidence="4">Ataxin-2 C-terminal domain-containing protein</fullName>
    </recommendedName>
</protein>
<name>A0A1J9QK46_9EURO</name>
<feature type="region of interest" description="Disordered" evidence="1">
    <location>
        <begin position="876"/>
        <end position="975"/>
    </location>
</feature>
<evidence type="ECO:0000313" key="2">
    <source>
        <dbReference type="EMBL" id="OJD28450.1"/>
    </source>
</evidence>
<evidence type="ECO:0000313" key="3">
    <source>
        <dbReference type="Proteomes" id="UP000242791"/>
    </source>
</evidence>
<organism evidence="2 3">
    <name type="scientific">Blastomyces percursus</name>
    <dbReference type="NCBI Taxonomy" id="1658174"/>
    <lineage>
        <taxon>Eukaryota</taxon>
        <taxon>Fungi</taxon>
        <taxon>Dikarya</taxon>
        <taxon>Ascomycota</taxon>
        <taxon>Pezizomycotina</taxon>
        <taxon>Eurotiomycetes</taxon>
        <taxon>Eurotiomycetidae</taxon>
        <taxon>Onygenales</taxon>
        <taxon>Ajellomycetaceae</taxon>
        <taxon>Blastomyces</taxon>
    </lineage>
</organism>
<dbReference type="EMBL" id="LGTZ01000008">
    <property type="protein sequence ID" value="OJD28450.1"/>
    <property type="molecule type" value="Genomic_DNA"/>
</dbReference>
<comment type="caution">
    <text evidence="2">The sequence shown here is derived from an EMBL/GenBank/DDBJ whole genome shotgun (WGS) entry which is preliminary data.</text>
</comment>
<dbReference type="OrthoDB" id="5372553at2759"/>
<dbReference type="VEuPathDB" id="FungiDB:ACJ73_00137"/>
<proteinExistence type="predicted"/>
<evidence type="ECO:0000256" key="1">
    <source>
        <dbReference type="SAM" id="MobiDB-lite"/>
    </source>
</evidence>
<feature type="region of interest" description="Disordered" evidence="1">
    <location>
        <begin position="685"/>
        <end position="724"/>
    </location>
</feature>
<feature type="compositionally biased region" description="Polar residues" evidence="1">
    <location>
        <begin position="889"/>
        <end position="922"/>
    </location>
</feature>
<keyword evidence="3" id="KW-1185">Reference proteome</keyword>